<dbReference type="EMBL" id="CH963894">
    <property type="protein sequence ID" value="EDW77193.1"/>
    <property type="molecule type" value="Genomic_DNA"/>
</dbReference>
<dbReference type="InParanoid" id="B4MYK4"/>
<evidence type="ECO:0000256" key="1">
    <source>
        <dbReference type="SAM" id="MobiDB-lite"/>
    </source>
</evidence>
<evidence type="ECO:0000313" key="5">
    <source>
        <dbReference type="Proteomes" id="UP000007798"/>
    </source>
</evidence>
<dbReference type="InterPro" id="IPR007931">
    <property type="entry name" value="TsetseEP"/>
</dbReference>
<dbReference type="AlphaFoldDB" id="B4MYK4"/>
<dbReference type="Proteomes" id="UP000007798">
    <property type="component" value="Unassembled WGS sequence"/>
</dbReference>
<keyword evidence="5" id="KW-1185">Reference proteome</keyword>
<organism evidence="4 5">
    <name type="scientific">Drosophila willistoni</name>
    <name type="common">Fruit fly</name>
    <dbReference type="NCBI Taxonomy" id="7260"/>
    <lineage>
        <taxon>Eukaryota</taxon>
        <taxon>Metazoa</taxon>
        <taxon>Ecdysozoa</taxon>
        <taxon>Arthropoda</taxon>
        <taxon>Hexapoda</taxon>
        <taxon>Insecta</taxon>
        <taxon>Pterygota</taxon>
        <taxon>Neoptera</taxon>
        <taxon>Endopterygota</taxon>
        <taxon>Diptera</taxon>
        <taxon>Brachycera</taxon>
        <taxon>Muscomorpha</taxon>
        <taxon>Ephydroidea</taxon>
        <taxon>Drosophilidae</taxon>
        <taxon>Drosophila</taxon>
        <taxon>Sophophora</taxon>
    </lineage>
</organism>
<protein>
    <recommendedName>
        <fullName evidence="3">Protein TsetseEP domain-containing protein</fullName>
    </recommendedName>
</protein>
<dbReference type="OMA" id="ASAWPRM"/>
<name>B4MYK4_DROWI</name>
<gene>
    <name evidence="4" type="primary">Dwil\GK22240</name>
    <name evidence="4" type="ORF">Dwil_GK22240</name>
</gene>
<dbReference type="PhylomeDB" id="B4MYK4"/>
<evidence type="ECO:0000259" key="3">
    <source>
        <dbReference type="Pfam" id="PF05267"/>
    </source>
</evidence>
<dbReference type="STRING" id="7260.B4MYK4"/>
<accession>B4MYK4</accession>
<keyword evidence="2" id="KW-0732">Signal</keyword>
<sequence>MHQFIRLVSILSVALLSVSAGPADQSLFRMVMAPFTGDVRALSPAGTTCANNYNNATSKTVDQLTNATNACEEAANRTIVANNLSSNSSVTTVRSQLLQLEQNLQLCKNLTDSALYLNCTVAYFEKNLQLLDNSNTLAYQSISQFSSNNTLVEAERANCISAAVSQAKVQNIQSANDYDTCMSKVPAQREFMASHPQESQEHHEHEHEPEHKHEHEEDSEEVHGDVEGEEN</sequence>
<reference evidence="4 5" key="1">
    <citation type="journal article" date="2007" name="Nature">
        <title>Evolution of genes and genomes on the Drosophila phylogeny.</title>
        <authorList>
            <consortium name="Drosophila 12 Genomes Consortium"/>
            <person name="Clark A.G."/>
            <person name="Eisen M.B."/>
            <person name="Smith D.R."/>
            <person name="Bergman C.M."/>
            <person name="Oliver B."/>
            <person name="Markow T.A."/>
            <person name="Kaufman T.C."/>
            <person name="Kellis M."/>
            <person name="Gelbart W."/>
            <person name="Iyer V.N."/>
            <person name="Pollard D.A."/>
            <person name="Sackton T.B."/>
            <person name="Larracuente A.M."/>
            <person name="Singh N.D."/>
            <person name="Abad J.P."/>
            <person name="Abt D.N."/>
            <person name="Adryan B."/>
            <person name="Aguade M."/>
            <person name="Akashi H."/>
            <person name="Anderson W.W."/>
            <person name="Aquadro C.F."/>
            <person name="Ardell D.H."/>
            <person name="Arguello R."/>
            <person name="Artieri C.G."/>
            <person name="Barbash D.A."/>
            <person name="Barker D."/>
            <person name="Barsanti P."/>
            <person name="Batterham P."/>
            <person name="Batzoglou S."/>
            <person name="Begun D."/>
            <person name="Bhutkar A."/>
            <person name="Blanco E."/>
            <person name="Bosak S.A."/>
            <person name="Bradley R.K."/>
            <person name="Brand A.D."/>
            <person name="Brent M.R."/>
            <person name="Brooks A.N."/>
            <person name="Brown R.H."/>
            <person name="Butlin R.K."/>
            <person name="Caggese C."/>
            <person name="Calvi B.R."/>
            <person name="Bernardo de Carvalho A."/>
            <person name="Caspi A."/>
            <person name="Castrezana S."/>
            <person name="Celniker S.E."/>
            <person name="Chang J.L."/>
            <person name="Chapple C."/>
            <person name="Chatterji S."/>
            <person name="Chinwalla A."/>
            <person name="Civetta A."/>
            <person name="Clifton S.W."/>
            <person name="Comeron J.M."/>
            <person name="Costello J.C."/>
            <person name="Coyne J.A."/>
            <person name="Daub J."/>
            <person name="David R.G."/>
            <person name="Delcher A.L."/>
            <person name="Delehaunty K."/>
            <person name="Do C.B."/>
            <person name="Ebling H."/>
            <person name="Edwards K."/>
            <person name="Eickbush T."/>
            <person name="Evans J.D."/>
            <person name="Filipski A."/>
            <person name="Findeiss S."/>
            <person name="Freyhult E."/>
            <person name="Fulton L."/>
            <person name="Fulton R."/>
            <person name="Garcia A.C."/>
            <person name="Gardiner A."/>
            <person name="Garfield D.A."/>
            <person name="Garvin B.E."/>
            <person name="Gibson G."/>
            <person name="Gilbert D."/>
            <person name="Gnerre S."/>
            <person name="Godfrey J."/>
            <person name="Good R."/>
            <person name="Gotea V."/>
            <person name="Gravely B."/>
            <person name="Greenberg A.J."/>
            <person name="Griffiths-Jones S."/>
            <person name="Gross S."/>
            <person name="Guigo R."/>
            <person name="Gustafson E.A."/>
            <person name="Haerty W."/>
            <person name="Hahn M.W."/>
            <person name="Halligan D.L."/>
            <person name="Halpern A.L."/>
            <person name="Halter G.M."/>
            <person name="Han M.V."/>
            <person name="Heger A."/>
            <person name="Hillier L."/>
            <person name="Hinrichs A.S."/>
            <person name="Holmes I."/>
            <person name="Hoskins R.A."/>
            <person name="Hubisz M.J."/>
            <person name="Hultmark D."/>
            <person name="Huntley M.A."/>
            <person name="Jaffe D.B."/>
            <person name="Jagadeeshan S."/>
            <person name="Jeck W.R."/>
            <person name="Johnson J."/>
            <person name="Jones C.D."/>
            <person name="Jordan W.C."/>
            <person name="Karpen G.H."/>
            <person name="Kataoka E."/>
            <person name="Keightley P.D."/>
            <person name="Kheradpour P."/>
            <person name="Kirkness E.F."/>
            <person name="Koerich L.B."/>
            <person name="Kristiansen K."/>
            <person name="Kudrna D."/>
            <person name="Kulathinal R.J."/>
            <person name="Kumar S."/>
            <person name="Kwok R."/>
            <person name="Lander E."/>
            <person name="Langley C.H."/>
            <person name="Lapoint R."/>
            <person name="Lazzaro B.P."/>
            <person name="Lee S.J."/>
            <person name="Levesque L."/>
            <person name="Li R."/>
            <person name="Lin C.F."/>
            <person name="Lin M.F."/>
            <person name="Lindblad-Toh K."/>
            <person name="Llopart A."/>
            <person name="Long M."/>
            <person name="Low L."/>
            <person name="Lozovsky E."/>
            <person name="Lu J."/>
            <person name="Luo M."/>
            <person name="Machado C.A."/>
            <person name="Makalowski W."/>
            <person name="Marzo M."/>
            <person name="Matsuda M."/>
            <person name="Matzkin L."/>
            <person name="McAllister B."/>
            <person name="McBride C.S."/>
            <person name="McKernan B."/>
            <person name="McKernan K."/>
            <person name="Mendez-Lago M."/>
            <person name="Minx P."/>
            <person name="Mollenhauer M.U."/>
            <person name="Montooth K."/>
            <person name="Mount S.M."/>
            <person name="Mu X."/>
            <person name="Myers E."/>
            <person name="Negre B."/>
            <person name="Newfeld S."/>
            <person name="Nielsen R."/>
            <person name="Noor M.A."/>
            <person name="O'Grady P."/>
            <person name="Pachter L."/>
            <person name="Papaceit M."/>
            <person name="Parisi M.J."/>
            <person name="Parisi M."/>
            <person name="Parts L."/>
            <person name="Pedersen J.S."/>
            <person name="Pesole G."/>
            <person name="Phillippy A.M."/>
            <person name="Ponting C.P."/>
            <person name="Pop M."/>
            <person name="Porcelli D."/>
            <person name="Powell J.R."/>
            <person name="Prohaska S."/>
            <person name="Pruitt K."/>
            <person name="Puig M."/>
            <person name="Quesneville H."/>
            <person name="Ram K.R."/>
            <person name="Rand D."/>
            <person name="Rasmussen M.D."/>
            <person name="Reed L.K."/>
            <person name="Reenan R."/>
            <person name="Reily A."/>
            <person name="Remington K.A."/>
            <person name="Rieger T.T."/>
            <person name="Ritchie M.G."/>
            <person name="Robin C."/>
            <person name="Rogers Y.H."/>
            <person name="Rohde C."/>
            <person name="Rozas J."/>
            <person name="Rubenfield M.J."/>
            <person name="Ruiz A."/>
            <person name="Russo S."/>
            <person name="Salzberg S.L."/>
            <person name="Sanchez-Gracia A."/>
            <person name="Saranga D.J."/>
            <person name="Sato H."/>
            <person name="Schaeffer S.W."/>
            <person name="Schatz M.C."/>
            <person name="Schlenke T."/>
            <person name="Schwartz R."/>
            <person name="Segarra C."/>
            <person name="Singh R.S."/>
            <person name="Sirot L."/>
            <person name="Sirota M."/>
            <person name="Sisneros N.B."/>
            <person name="Smith C.D."/>
            <person name="Smith T.F."/>
            <person name="Spieth J."/>
            <person name="Stage D.E."/>
            <person name="Stark A."/>
            <person name="Stephan W."/>
            <person name="Strausberg R.L."/>
            <person name="Strempel S."/>
            <person name="Sturgill D."/>
            <person name="Sutton G."/>
            <person name="Sutton G.G."/>
            <person name="Tao W."/>
            <person name="Teichmann S."/>
            <person name="Tobari Y.N."/>
            <person name="Tomimura Y."/>
            <person name="Tsolas J.M."/>
            <person name="Valente V.L."/>
            <person name="Venter E."/>
            <person name="Venter J.C."/>
            <person name="Vicario S."/>
            <person name="Vieira F.G."/>
            <person name="Vilella A.J."/>
            <person name="Villasante A."/>
            <person name="Walenz B."/>
            <person name="Wang J."/>
            <person name="Wasserman M."/>
            <person name="Watts T."/>
            <person name="Wilson D."/>
            <person name="Wilson R.K."/>
            <person name="Wing R.A."/>
            <person name="Wolfner M.F."/>
            <person name="Wong A."/>
            <person name="Wong G.K."/>
            <person name="Wu C.I."/>
            <person name="Wu G."/>
            <person name="Yamamoto D."/>
            <person name="Yang H.P."/>
            <person name="Yang S.P."/>
            <person name="Yorke J.A."/>
            <person name="Yoshida K."/>
            <person name="Zdobnov E."/>
            <person name="Zhang P."/>
            <person name="Zhang Y."/>
            <person name="Zimin A.V."/>
            <person name="Baldwin J."/>
            <person name="Abdouelleil A."/>
            <person name="Abdulkadir J."/>
            <person name="Abebe A."/>
            <person name="Abera B."/>
            <person name="Abreu J."/>
            <person name="Acer S.C."/>
            <person name="Aftuck L."/>
            <person name="Alexander A."/>
            <person name="An P."/>
            <person name="Anderson E."/>
            <person name="Anderson S."/>
            <person name="Arachi H."/>
            <person name="Azer M."/>
            <person name="Bachantsang P."/>
            <person name="Barry A."/>
            <person name="Bayul T."/>
            <person name="Berlin A."/>
            <person name="Bessette D."/>
            <person name="Bloom T."/>
            <person name="Blye J."/>
            <person name="Boguslavskiy L."/>
            <person name="Bonnet C."/>
            <person name="Boukhgalter B."/>
            <person name="Bourzgui I."/>
            <person name="Brown A."/>
            <person name="Cahill P."/>
            <person name="Channer S."/>
            <person name="Cheshatsang Y."/>
            <person name="Chuda L."/>
            <person name="Citroen M."/>
            <person name="Collymore A."/>
            <person name="Cooke P."/>
            <person name="Costello M."/>
            <person name="D'Aco K."/>
            <person name="Daza R."/>
            <person name="De Haan G."/>
            <person name="DeGray S."/>
            <person name="DeMaso C."/>
            <person name="Dhargay N."/>
            <person name="Dooley K."/>
            <person name="Dooley E."/>
            <person name="Doricent M."/>
            <person name="Dorje P."/>
            <person name="Dorjee K."/>
            <person name="Dupes A."/>
            <person name="Elong R."/>
            <person name="Falk J."/>
            <person name="Farina A."/>
            <person name="Faro S."/>
            <person name="Ferguson D."/>
            <person name="Fisher S."/>
            <person name="Foley C.D."/>
            <person name="Franke A."/>
            <person name="Friedrich D."/>
            <person name="Gadbois L."/>
            <person name="Gearin G."/>
            <person name="Gearin C.R."/>
            <person name="Giannoukos G."/>
            <person name="Goode T."/>
            <person name="Graham J."/>
            <person name="Grandbois E."/>
            <person name="Grewal S."/>
            <person name="Gyaltsen K."/>
            <person name="Hafez N."/>
            <person name="Hagos B."/>
            <person name="Hall J."/>
            <person name="Henson C."/>
            <person name="Hollinger A."/>
            <person name="Honan T."/>
            <person name="Huard M.D."/>
            <person name="Hughes L."/>
            <person name="Hurhula B."/>
            <person name="Husby M.E."/>
            <person name="Kamat A."/>
            <person name="Kanga B."/>
            <person name="Kashin S."/>
            <person name="Khazanovich D."/>
            <person name="Kisner P."/>
            <person name="Lance K."/>
            <person name="Lara M."/>
            <person name="Lee W."/>
            <person name="Lennon N."/>
            <person name="Letendre F."/>
            <person name="LeVine R."/>
            <person name="Lipovsky A."/>
            <person name="Liu X."/>
            <person name="Liu J."/>
            <person name="Liu S."/>
            <person name="Lokyitsang T."/>
            <person name="Lokyitsang Y."/>
            <person name="Lubonja R."/>
            <person name="Lui A."/>
            <person name="MacDonald P."/>
            <person name="Magnisalis V."/>
            <person name="Maru K."/>
            <person name="Matthews C."/>
            <person name="McCusker W."/>
            <person name="McDonough S."/>
            <person name="Mehta T."/>
            <person name="Meldrim J."/>
            <person name="Meneus L."/>
            <person name="Mihai O."/>
            <person name="Mihalev A."/>
            <person name="Mihova T."/>
            <person name="Mittelman R."/>
            <person name="Mlenga V."/>
            <person name="Montmayeur A."/>
            <person name="Mulrain L."/>
            <person name="Navidi A."/>
            <person name="Naylor J."/>
            <person name="Negash T."/>
            <person name="Nguyen T."/>
            <person name="Nguyen N."/>
            <person name="Nicol R."/>
            <person name="Norbu C."/>
            <person name="Norbu N."/>
            <person name="Novod N."/>
            <person name="O'Neill B."/>
            <person name="Osman S."/>
            <person name="Markiewicz E."/>
            <person name="Oyono O.L."/>
            <person name="Patti C."/>
            <person name="Phunkhang P."/>
            <person name="Pierre F."/>
            <person name="Priest M."/>
            <person name="Raghuraman S."/>
            <person name="Rege F."/>
            <person name="Reyes R."/>
            <person name="Rise C."/>
            <person name="Rogov P."/>
            <person name="Ross K."/>
            <person name="Ryan E."/>
            <person name="Settipalli S."/>
            <person name="Shea T."/>
            <person name="Sherpa N."/>
            <person name="Shi L."/>
            <person name="Shih D."/>
            <person name="Sparrow T."/>
            <person name="Spaulding J."/>
            <person name="Stalker J."/>
            <person name="Stange-Thomann N."/>
            <person name="Stavropoulos S."/>
            <person name="Stone C."/>
            <person name="Strader C."/>
            <person name="Tesfaye S."/>
            <person name="Thomson T."/>
            <person name="Thoulutsang Y."/>
            <person name="Thoulutsang D."/>
            <person name="Topham K."/>
            <person name="Topping I."/>
            <person name="Tsamla T."/>
            <person name="Vassiliev H."/>
            <person name="Vo A."/>
            <person name="Wangchuk T."/>
            <person name="Wangdi T."/>
            <person name="Weiand M."/>
            <person name="Wilkinson J."/>
            <person name="Wilson A."/>
            <person name="Yadav S."/>
            <person name="Young G."/>
            <person name="Yu Q."/>
            <person name="Zembek L."/>
            <person name="Zhong D."/>
            <person name="Zimmer A."/>
            <person name="Zwirko Z."/>
            <person name="Jaffe D.B."/>
            <person name="Alvarez P."/>
            <person name="Brockman W."/>
            <person name="Butler J."/>
            <person name="Chin C."/>
            <person name="Gnerre S."/>
            <person name="Grabherr M."/>
            <person name="Kleber M."/>
            <person name="Mauceli E."/>
            <person name="MacCallum I."/>
        </authorList>
    </citation>
    <scope>NUCLEOTIDE SEQUENCE [LARGE SCALE GENOMIC DNA]</scope>
    <source>
        <strain evidence="5">Tucson 14030-0811.24</strain>
    </source>
</reference>
<evidence type="ECO:0000256" key="2">
    <source>
        <dbReference type="SAM" id="SignalP"/>
    </source>
</evidence>
<dbReference type="KEGG" id="dwi:6643251"/>
<dbReference type="Pfam" id="PF05267">
    <property type="entry name" value="DUF725"/>
    <property type="match status" value="1"/>
</dbReference>
<evidence type="ECO:0000313" key="4">
    <source>
        <dbReference type="EMBL" id="EDW77193.1"/>
    </source>
</evidence>
<dbReference type="HOGENOM" id="CLU_1143604_0_0_1"/>
<dbReference type="eggNOG" id="ENOG502T6SG">
    <property type="taxonomic scope" value="Eukaryota"/>
</dbReference>
<dbReference type="OrthoDB" id="8069575at2759"/>
<feature type="region of interest" description="Disordered" evidence="1">
    <location>
        <begin position="192"/>
        <end position="231"/>
    </location>
</feature>
<feature type="chain" id="PRO_5002816003" description="Protein TsetseEP domain-containing protein" evidence="2">
    <location>
        <begin position="21"/>
        <end position="231"/>
    </location>
</feature>
<proteinExistence type="predicted"/>
<feature type="domain" description="Protein TsetseEP" evidence="3">
    <location>
        <begin position="47"/>
        <end position="163"/>
    </location>
</feature>
<feature type="signal peptide" evidence="2">
    <location>
        <begin position="1"/>
        <end position="20"/>
    </location>
</feature>
<feature type="compositionally biased region" description="Basic and acidic residues" evidence="1">
    <location>
        <begin position="198"/>
        <end position="231"/>
    </location>
</feature>